<dbReference type="PROSITE" id="PS51192">
    <property type="entry name" value="HELICASE_ATP_BIND_1"/>
    <property type="match status" value="1"/>
</dbReference>
<dbReference type="InterPro" id="IPR002877">
    <property type="entry name" value="RNA_MeTrfase_FtsJ_dom"/>
</dbReference>
<evidence type="ECO:0000256" key="25">
    <source>
        <dbReference type="ARBA" id="ARBA00022825"/>
    </source>
</evidence>
<dbReference type="GO" id="GO:0006508">
    <property type="term" value="P:proteolysis"/>
    <property type="evidence" value="ECO:0007669"/>
    <property type="project" value="UniProtKB-KW"/>
</dbReference>
<dbReference type="InterPro" id="IPR014001">
    <property type="entry name" value="Helicase_ATP-bd"/>
</dbReference>
<keyword evidence="33 43" id="KW-0472">Membrane</keyword>
<evidence type="ECO:0000256" key="23">
    <source>
        <dbReference type="ARBA" id="ARBA00022804"/>
    </source>
</evidence>
<comment type="catalytic activity">
    <reaction evidence="39">
        <text>a ribonucleoside 5'-triphosphate + H2O = a ribonucleoside 5'-diphosphate + phosphate + H(+)</text>
        <dbReference type="Rhea" id="RHEA:23680"/>
        <dbReference type="ChEBI" id="CHEBI:15377"/>
        <dbReference type="ChEBI" id="CHEBI:15378"/>
        <dbReference type="ChEBI" id="CHEBI:43474"/>
        <dbReference type="ChEBI" id="CHEBI:57930"/>
        <dbReference type="ChEBI" id="CHEBI:61557"/>
        <dbReference type="EC" id="3.6.1.15"/>
    </reaction>
</comment>
<comment type="catalytic activity">
    <reaction evidence="40">
        <text>ATP + H2O = ADP + phosphate + H(+)</text>
        <dbReference type="Rhea" id="RHEA:13065"/>
        <dbReference type="ChEBI" id="CHEBI:15377"/>
        <dbReference type="ChEBI" id="CHEBI:15378"/>
        <dbReference type="ChEBI" id="CHEBI:30616"/>
        <dbReference type="ChEBI" id="CHEBI:43474"/>
        <dbReference type="ChEBI" id="CHEBI:456216"/>
        <dbReference type="EC" id="3.6.4.13"/>
    </reaction>
</comment>
<dbReference type="InterPro" id="IPR006935">
    <property type="entry name" value="Helicase/UvrB_N"/>
</dbReference>
<dbReference type="GO" id="GO:0046718">
    <property type="term" value="P:symbiont entry into host cell"/>
    <property type="evidence" value="ECO:0007669"/>
    <property type="project" value="UniProtKB-KW"/>
</dbReference>
<dbReference type="GO" id="GO:0008168">
    <property type="term" value="F:methyltransferase activity"/>
    <property type="evidence" value="ECO:0007669"/>
    <property type="project" value="InterPro"/>
</dbReference>
<evidence type="ECO:0000256" key="9">
    <source>
        <dbReference type="ARBA" id="ARBA00022553"/>
    </source>
</evidence>
<accession>A0AAT9JH95</accession>
<evidence type="ECO:0000256" key="17">
    <source>
        <dbReference type="ARBA" id="ARBA00022679"/>
    </source>
</evidence>
<evidence type="ECO:0000256" key="4">
    <source>
        <dbReference type="ARBA" id="ARBA00004291"/>
    </source>
</evidence>
<keyword evidence="14" id="KW-1090">Inhibition of host innate immune response by virus</keyword>
<evidence type="ECO:0000256" key="3">
    <source>
        <dbReference type="ARBA" id="ARBA00004182"/>
    </source>
</evidence>
<evidence type="ECO:0000256" key="15">
    <source>
        <dbReference type="ARBA" id="ARBA00022664"/>
    </source>
</evidence>
<dbReference type="GO" id="GO:0006370">
    <property type="term" value="P:7-methylguanosine mRNA capping"/>
    <property type="evidence" value="ECO:0007669"/>
    <property type="project" value="UniProtKB-KW"/>
</dbReference>
<evidence type="ECO:0000256" key="8">
    <source>
        <dbReference type="ARBA" id="ARBA00022510"/>
    </source>
</evidence>
<dbReference type="GO" id="GO:0044167">
    <property type="term" value="C:host cell endoplasmic reticulum membrane"/>
    <property type="evidence" value="ECO:0007669"/>
    <property type="project" value="UniProtKB-SubCell"/>
</dbReference>
<evidence type="ECO:0000256" key="18">
    <source>
        <dbReference type="ARBA" id="ARBA00022692"/>
    </source>
</evidence>
<dbReference type="GO" id="GO:0019028">
    <property type="term" value="C:viral capsid"/>
    <property type="evidence" value="ECO:0007669"/>
    <property type="project" value="UniProtKB-KW"/>
</dbReference>
<evidence type="ECO:0000256" key="24">
    <source>
        <dbReference type="ARBA" id="ARBA00022806"/>
    </source>
</evidence>
<feature type="transmembrane region" description="Helical" evidence="43">
    <location>
        <begin position="946"/>
        <end position="963"/>
    </location>
</feature>
<feature type="region of interest" description="Disordered" evidence="42">
    <location>
        <begin position="1896"/>
        <end position="1921"/>
    </location>
</feature>
<dbReference type="EMBL" id="BK067807">
    <property type="protein sequence ID" value="DBA56807.1"/>
    <property type="molecule type" value="Genomic_RNA"/>
</dbReference>
<dbReference type="PROSITE" id="PS50507">
    <property type="entry name" value="RDRP_SSRNA_POS"/>
    <property type="match status" value="1"/>
</dbReference>
<dbReference type="GO" id="GO:0003968">
    <property type="term" value="F:RNA-directed RNA polymerase activity"/>
    <property type="evidence" value="ECO:0007669"/>
    <property type="project" value="UniProtKB-KW"/>
</dbReference>
<keyword evidence="28" id="KW-1043">Host membrane</keyword>
<evidence type="ECO:0000256" key="33">
    <source>
        <dbReference type="ARBA" id="ARBA00023136"/>
    </source>
</evidence>
<proteinExistence type="predicted"/>
<evidence type="ECO:0000256" key="13">
    <source>
        <dbReference type="ARBA" id="ARBA00022595"/>
    </source>
</evidence>
<keyword evidence="24" id="KW-0347">Helicase</keyword>
<feature type="coiled-coil region" evidence="41">
    <location>
        <begin position="41"/>
        <end position="68"/>
    </location>
</feature>
<keyword evidence="25" id="KW-0720">Serine protease</keyword>
<keyword evidence="36" id="KW-1038">Host endoplasmic reticulum</keyword>
<comment type="subcellular location">
    <subcellularLocation>
        <location evidence="2">Host endoplasmic reticulum membrane</location>
        <topology evidence="2">Multi-pass membrane protein</topology>
    </subcellularLocation>
    <subcellularLocation>
        <location evidence="4">Host endoplasmic reticulum membrane</location>
        <topology evidence="4">Peripheral membrane protein</topology>
    </subcellularLocation>
    <subcellularLocation>
        <location evidence="1">Host nucleus</location>
    </subcellularLocation>
    <subcellularLocation>
        <location evidence="3">Virion membrane</location>
    </subcellularLocation>
</comment>
<evidence type="ECO:0000259" key="45">
    <source>
        <dbReference type="PROSITE" id="PS51192"/>
    </source>
</evidence>
<dbReference type="GO" id="GO:0052170">
    <property type="term" value="P:symbiont-mediated suppression of host innate immune response"/>
    <property type="evidence" value="ECO:0007669"/>
    <property type="project" value="UniProtKB-KW"/>
</dbReference>
<keyword evidence="34" id="KW-1015">Disulfide bond</keyword>
<keyword evidence="31 43" id="KW-1133">Transmembrane helix</keyword>
<feature type="transmembrane region" description="Helical" evidence="43">
    <location>
        <begin position="3662"/>
        <end position="3682"/>
    </location>
</feature>
<keyword evidence="41" id="KW-0175">Coiled coil</keyword>
<dbReference type="GO" id="GO:0003724">
    <property type="term" value="F:RNA helicase activity"/>
    <property type="evidence" value="ECO:0007669"/>
    <property type="project" value="UniProtKB-EC"/>
</dbReference>
<sequence length="5532" mass="622073">MSADRLVTISRNKELAADAARLEGLSSAMRELTIAKTNAVRANNKAQASKLTKKIKALEVKIKGQTSQLANNTPVSSSGGSGVKRKALIKNPFAIAIVLLLLATGSVRSAPGDTKVGNNQQVRENVEPKLKREAVVPSEAVYTTTEKPPKRVSGYTDTMISFNDGAQIDISKKNSDWSSVLVELSVEMNKNYDYVYDSDKMFVMKYTKDLMAITKKIHDINVCKGNVQALSDRLKKQGYDAKVDWNKLSYQACLAKLEEMKRVEEQNVVFGHGGVKQPGSVQHIDNCAGTDFASQWGYLTLNGKPCYDVDPSVWPSKCGERKTNCAPTTNGVRGHLRAGYKLHLNGTNWCSIHCLNVDEAFEVLTNQPLCLSCLEAFSGYFWDKTCFKDVHIIERLTIYADEMIVEHDGKEKSCVLSIKPSYCCGGRGASFKNNMHAIDKICACEAHSSPPHLFAIQVIHDVLFKHGERLILLGVALLFSRFFPMNGLSTLLWLLMTYMAFSDAACTSDMFLPSRNVIESKMSQGYFAAELDVIPEYCFNAGNSVYRIEKIRLVYEYKFVKIVPYYVKLACAETNWACASGAQKELDTWLSACGKSCVDGVFAEWEQTVTSFAGSGCAGFWLGVRTKHQFCISIGGHDSMMRMYEVVSVAPKLELDIEEIFAGNNGSRHLTISEEDEVDGTTFFSLEPKQWTRPTYLVQRGHADLCAYTSVPLGTICGSNSLTKPNEIDWHCFSPEVKYDQATWSFDLALKAKTGDQIYKQFFQKCLDGVTRFDGYTAKHGVEIKHAMIKIKSKTQIKSKDVVWCDADDVKYEISAGMDGFRSQTIVDLSVTVRSCHIGVKLGDCMGLQSAVQVVEIGSTLHTQWLCSTFSNNTELTLFTPLGYTNKKVDGVVKTWLPQNLIPKLYTAKMLTKANPNAIWNSIHSFFSGLRFSGLLNVLGNLREHIVRYAISLLLFWICWNNLQVGAVLSAAIFGLLAYLISFTTIIWALEVPVLDAHDLLEDLSLVVQYNLDWWCAWNFYNTTLVRHVTQGLFDVSLVSLLICFCGFVYGVGVFLLVKAVCAVSGVRGRRDLLRPIKHHIFYPGVIWLANKLGARPAYEDRYLLPNELELNMHDKRSRVAIISRQLICNQFSNLGIVDIIPCKECCGSTVCYTHVHGGWVTSTWIDGRLHMFGTSHVILSPITGAYTETNWALTDLRVAICEAQPQMYQFNLSGLSGVTLFTGASHFILSGRNTAEGWIGLTRPCHKISGQALTVSEYDKVFNCPLCKKEKGSEGGEIKIKLSKTKSAKIDFGALWTDNADVLSYLMGLITGSEEPEPKGVMCLMVNDGKVEKFSKPMWRITRSKNELTELVCADFDSKVSQVSMTNAKVPDSGDFVNDGLQQQAAQMLVNARKQAVETASKILSEAGTIISDTTTNDNPVLERKSEDICYADGKRHHLDMGLHSNSKQVDIVGSQLRMAATKRLRPVSRIEIMDGFGFRFSKVDLSNGSVAYIALDSPWLAAHVVENLEPFDNKKHVNFDTCANDLTCGLYSATNKAFCCYTSDETRHVNWHWISKHKSLFCRMNKFGEIEIAKCYTFYSKNKCISGSNIYMNTKCNIKNYRIDKAIAGVVTVSRARGKGYDHAIINNDTELVVLPTRSIVTMCKFSGRTLKIADNDFEVRYYDASQCNKDTFLIRFLNRAHEIIYSTTMHGNFYDPFTFEYNHTINNNAIRKKQQAARRRMKRIRQHLNKDALITYGVSMAADLKISTYRPIDAKDPEKITNINREVKVPKKKAKYASWLIYRQKLNMLRNRHINYRRALSAAERLKEREATALKRQKLEAHAAKRNLTVEQLIKRWQGQQAMRKIRKARAELKQMRSETTIDGWKTHVGRRLLSKNTINTWDNTKKRLSKVVDDARKPTVESSTDSEDSSCESSDKDDQYYEDLYNKLWSTNRGSKETTPTEDEVDVSILIEQVEKRAADDSSLRKTWDIDPIKFKRRQSAVTGPKGQTFTGRHDKSFDSTSTEIKGLLTKDSRGRNYMRAEGDQFLPMHVAGVQMKKWKYYHFDLFSDVKLYEVTKEVTVLGKKYTVSDEKLTSFLPVNGGLYYCESKYITSKNKWVSGTPVYNSMGKMCAVLTIRLGSDKWILAGNNEVKKTEGENVANQRDYLLKLMVGEHHGIEFTKPDGDAHEVSVPDYAEAEITGFCEAEISATSSAKGSDDEETTSSQEEIDAELVMMSAKAMLLTADSRDSEIGGPSYSGSLENQDIISMMHADAVRNNASLIEYINGLETPKFNSLTTDILVNRLKSVPQEMRNKIIEYNGYFNYNKFLLESALQSLTAGDGIPQISGNPAFFGIASHFCPYGFILEIGLTEKGYSISTVGGHWHRLMIPMGEELAAVRHVLSIIIAEGFPIIYVKNTPNVIAQVDMVKYLSFCEQEKPVLILFDNVWEASNQQLKLAYENYVFISLNQCAWSTQDELFNTTVPAQAVKYLDVWKNVAAMEPPASTYFMPKEETQRVNTLQQLLGAPKDALVVVQLESLTSVGCGFSDEHCFSSSYHVVKNGTVYGNHQGRVLRLTEPRKDKEGDVIHFGEIRPAYDVKKGEILAVINPAVNLFHLLICNETNVILNTRRTKFMELLPLVIMPDGMVKLNCWQGLPGASGSPIVNVKGDVIGVYGLGKYTTDAGGLSLEADDGNRLQTFVVDASLATDTRHYFSEAMKEVVNTDLPATAKYFLLECATGIGKTTIGTVELMNLMTSGQNVLLLQPGVLAVRNAFARIRQLLDVDGANRNKYCVRYEVGQRHSDSSQSVGFGDIKLDIMTYGKALVNAMAVKESYTYIILDEIHCDDDPTVLCGDIVFTSSQRAKVIHMSATPRKQVGAYKLRPISYDASETAHVIRNVDFRYNVSAVDSNYCVIPRDEFKGLVPEGSMNCGVPMKYLNTGIVLFFGASKKDCDDLSIYCENKYSKPGRNFVVVHSGVEFKPASLGNHAWVFCTDIVGKAVTIKGCVTVVDFGLEIKPKTIVHDYGNCLKYEHRLERRQIDYATAKQRKGRTGRTNDGFYISLGNVSRPSTHEIDNGVLAVTLLKLRSLNLWSKTTKMAHYDPDLVDKLSAFEWLLPENIANSVWVKEAYAKLDVDRKTNAVMNRDFGEKLKFCLGANGDAIWLYLTPVYSKEMVKRTLYDHDRCRTDSQSKEQAWFDAFKQFVWVVDKEKEAVKIRKDSGFDIFSVKEDDKIDDWIRKELFGQTLAVVDEEQFLRNSSSEEKHNTSAVVLTSCIGIGAVAMIVAGVIAYVESGSARHIVKATVMEKEHVANYGMFIARHAQQREQVKAIGVNFTDRLKVGMESASENVKAMFKKLMEKSGISRARKNDEVKNNYDKAAVAMDQAKNWIVVKWAELSAMTVATFEISALTALSSIVGAAVVATWHSELSYVLTPSLAAILLMALNGLAMYFVGAKFWFVLFGTQCISYLASCIISRRTKGLDFRGMSPGVVNYPWTFLFSALSGAGIGLAFLNASTGAATIAATTHGDRAMNAFFGTRSGAALGEMGQGVVMLKTMYFAIVKMLSVGATTEAIANVVTASLTFLSSSPVSGITVILGAVSLAAVRQGYYYLKKMDGAAARTSVNGRCPYVEDYYTDFDQMALRILSVGSVIANPYSIVSICLAWINSRLLGETKSFEEVATAYAGIPIAMALIGEANKWVGKLWNGEQMHSAASLSIISTLLVSLSSGSAMVYYFSDSRVCAWVKTVCNNIVVFFKNLWLKLKTWVGNVFANAGKQVGSGAVSGAVEVMREKNVIARTLLPSMTDDRKDVWETREWTVLDSMDAECLGEFALKNWEDKDGLSLPEAFHFSMPLATMTRGGLIPCTMLKNEFSLNLTKVSSVSYGETETPIEMFKLSTADILNLTQSFIYQDAEMHGSVMKWTRNKVDMTLESAYDQDRVMACFDMKVTTVRDYRIQFIAMLARSQTDKTKTRCWLVCLALPITKFIPVLKNVAPLHKLVEELLALKEVKLEDVKTTINRTFELERNGIFLSKRYAVTDFFVGTVVKSLSSMLTSMYNLDQVFSKHIVGKELFEVPQGVSASIWAQYAYVFYSRIEGRCPFIEVPCVADFKYHWPFGYMENMQCIWRKVKFNPIAKTACTGMIDLSKRETSQLTRAWRCDTEPDDWQVRKMYKCNISRVPELSRRFKLVKQFSHGMYHMMGLCYYYDGRDWRVNMANALCKCVFILHLVENQLYYCECDKHEGSVVLNEGEENVNLDAYFNTDAYKAPHGLAAYGEALELALQDKLRAGGHDIEYLKKSKSAKHKEILAKRDRTWGICMELLKESEVVEHSKDLWDRFLEGFIRMAKAESQPQTSLPSETFVDRLYQLKKAKERKVENIKEAEVLARLTAERGDALDEDDRKLVVLGEDNTFQPFDAPKWLSGADEPIIGQDKNWIYMRNDMESLMVKQTVEHSELLTVSRKNNRMAIKFSREDWEKRIRFAGRVVLPKRVNKDGLHTSRAFFKMQQLVEADPFFFENVTSLMDPTAGCGGFVQYLCQHYRTKKPKVMVASTLLQKGHRVFSADAFDPTSNMQVIIGTSFSDEDRGNVKDTRCISRLANLSNQIGGISMLIWDAGEFSETGTVNKAFWTQRDVQGVNLISAHKELERLVMLPGGKKLIKLNGVYPGSKTIIHELTCRYRKIKVHKVGTSSLGANEWYLFCDGYQSDYVASNQRAIYIDEKLKEALLENYLTFRHIMKVNGRGYKPIVRNDWKSVERGGTVVEVVPRVDKLPGSTVVDFKTTKLGKVHIEWNPHWEKRLEKFRQLAERRFGKGKYTDQIARPMAKVKGVGTILRKKKVKDKVKQTANGLISDFSSRVWGLGLTNSTFCQTQTTEKWKEASIKKRLDVEPGHVDPKQFTKYWEMGKALSTKYAESIKGKCRLLLEEDVLALINRQGSTGGLDEGRNLREFIEKHPDWYQMALRRIQDWGNGRPTDSHFTVRAKNEPKIKKCVVDGKLQFDPGTPIEEMEEHNEQGHRFIQFADALTRLAHYILLGDVIVRGGTTKLYKGTINGTPVMRQGNVLRSLWDLNEIPKDRVFMRGDREYDRDVGGVLFKPTKGDVLIESDNGIVVKLGSKDRRASAAVMDYSGWDGTVTIEERIEEAEWFASFYPPDLTTAIRNCLIEVGYAICVDDDGNVWVRMGQRGSGELFTSIGNTRCVAINTALAVCECLGWDIDQYAETVGELTYVVSRKNGTLKTKTIEITRVVQLSDGDDTNIISTEDVIRAVMEHIEEFLNLQSKVIRSGTKGGAELCKTFGDVSFCSHKYEPVLIGPKATSNTMPFRHVVQETRKSSPWRVEFLPTRPTADIMSKMRLTLKMNTTTWDPENTKAVEVTRSKILSYLLLYPHIRPVRHQCLTLLMVTDDGTLTSNDFTRRLDYDIHLVGMTGLGALKSLYGVESLDDIGFREYHTDISELKKLQYNVQLTGRTCRTKVSEYVMKMFDAAFKIGIKTVDVANWDTKFAKYLKVYSDQFLLEEKTDIGWQRILSQEPETGDLPFHKRAEQFRKLVDSLLK</sequence>
<keyword evidence="15" id="KW-0507">mRNA processing</keyword>
<keyword evidence="10" id="KW-0167">Capsid protein</keyword>
<evidence type="ECO:0000256" key="29">
    <source>
        <dbReference type="ARBA" id="ARBA00022884"/>
    </source>
</evidence>
<name>A0AAT9JH95_9FLAV</name>
<dbReference type="GO" id="GO:0032259">
    <property type="term" value="P:methylation"/>
    <property type="evidence" value="ECO:0007669"/>
    <property type="project" value="InterPro"/>
</dbReference>
<dbReference type="InterPro" id="IPR043502">
    <property type="entry name" value="DNA/RNA_pol_sf"/>
</dbReference>
<keyword evidence="29" id="KW-0694">RNA-binding</keyword>
<keyword evidence="32" id="KW-0506">mRNA capping</keyword>
<keyword evidence="8" id="KW-1170">Fusion of virus membrane with host endosomal membrane</keyword>
<evidence type="ECO:0000256" key="40">
    <source>
        <dbReference type="ARBA" id="ARBA00047984"/>
    </source>
</evidence>
<evidence type="ECO:0000256" key="36">
    <source>
        <dbReference type="ARBA" id="ARBA00023184"/>
    </source>
</evidence>
<feature type="transmembrane region" description="Helical" evidence="43">
    <location>
        <begin position="3565"/>
        <end position="3586"/>
    </location>
</feature>
<evidence type="ECO:0000259" key="44">
    <source>
        <dbReference type="PROSITE" id="PS50507"/>
    </source>
</evidence>
<feature type="transmembrane region" description="Helical" evidence="43">
    <location>
        <begin position="3538"/>
        <end position="3559"/>
    </location>
</feature>
<feature type="transmembrane region" description="Helical" evidence="43">
    <location>
        <begin position="3478"/>
        <end position="3504"/>
    </location>
</feature>
<keyword evidence="26" id="KW-0067">ATP-binding</keyword>
<keyword evidence="22" id="KW-0378">Hydrolase</keyword>
<evidence type="ECO:0000256" key="39">
    <source>
        <dbReference type="ARBA" id="ARBA00047631"/>
    </source>
</evidence>
<dbReference type="InterPro" id="IPR001650">
    <property type="entry name" value="Helicase_C-like"/>
</dbReference>
<dbReference type="SMART" id="SM00490">
    <property type="entry name" value="HELICc"/>
    <property type="match status" value="1"/>
</dbReference>
<keyword evidence="9" id="KW-0597">Phosphoprotein</keyword>
<evidence type="ECO:0000256" key="16">
    <source>
        <dbReference type="ARBA" id="ARBA00022670"/>
    </source>
</evidence>
<evidence type="ECO:0000256" key="10">
    <source>
        <dbReference type="ARBA" id="ARBA00022561"/>
    </source>
</evidence>
<keyword evidence="16" id="KW-0645">Protease</keyword>
<dbReference type="GO" id="GO:0003677">
    <property type="term" value="F:DNA binding"/>
    <property type="evidence" value="ECO:0007669"/>
    <property type="project" value="InterPro"/>
</dbReference>
<keyword evidence="38" id="KW-1160">Virus entry into host cell</keyword>
<dbReference type="InterPro" id="IPR009003">
    <property type="entry name" value="Peptidase_S1_PA"/>
</dbReference>
<feature type="domain" description="RdRp catalytic" evidence="44">
    <location>
        <begin position="5099"/>
        <end position="5246"/>
    </location>
</feature>
<keyword evidence="19" id="KW-0548">Nucleotidyltransferase</keyword>
<dbReference type="GO" id="GO:0019062">
    <property type="term" value="P:virion attachment to host cell"/>
    <property type="evidence" value="ECO:0007669"/>
    <property type="project" value="UniProtKB-KW"/>
</dbReference>
<evidence type="ECO:0000256" key="32">
    <source>
        <dbReference type="ARBA" id="ARBA00023042"/>
    </source>
</evidence>
<dbReference type="GO" id="GO:0017111">
    <property type="term" value="F:ribonucleoside triphosphate phosphatase activity"/>
    <property type="evidence" value="ECO:0007669"/>
    <property type="project" value="UniProtKB-EC"/>
</dbReference>
<dbReference type="Gene3D" id="3.40.50.150">
    <property type="entry name" value="Vaccinia Virus protein VP39"/>
    <property type="match status" value="1"/>
</dbReference>
<dbReference type="SUPFAM" id="SSF50494">
    <property type="entry name" value="Trypsin-like serine proteases"/>
    <property type="match status" value="1"/>
</dbReference>
<dbReference type="GO" id="GO:0055036">
    <property type="term" value="C:virion membrane"/>
    <property type="evidence" value="ECO:0007669"/>
    <property type="project" value="UniProtKB-SubCell"/>
</dbReference>
<keyword evidence="17" id="KW-0808">Transferase</keyword>
<keyword evidence="37" id="KW-0899">Viral immunoevasion</keyword>
<dbReference type="SUPFAM" id="SSF56672">
    <property type="entry name" value="DNA/RNA polymerases"/>
    <property type="match status" value="1"/>
</dbReference>
<reference evidence="46" key="1">
    <citation type="journal article" date="2024" name="Nature">
        <title>Mapping glycoprotein structure reveals Flaviviridae evolutionary history.</title>
        <authorList>
            <person name="Mifsud J.C.O."/>
            <person name="Lytras S."/>
            <person name="Oliver M.R."/>
            <person name="Costa V.A."/>
            <person name="Holmes E.C."/>
            <person name="Grove J."/>
        </authorList>
    </citation>
    <scope>NUCLEOTIDE SEQUENCE</scope>
    <source>
        <strain evidence="46">FT1</strain>
    </source>
</reference>
<feature type="transmembrane region" description="Helical" evidence="43">
    <location>
        <begin position="969"/>
        <end position="990"/>
    </location>
</feature>
<evidence type="ECO:0000256" key="2">
    <source>
        <dbReference type="ARBA" id="ARBA00004153"/>
    </source>
</evidence>
<feature type="transmembrane region" description="Helical" evidence="43">
    <location>
        <begin position="3626"/>
        <end position="3647"/>
    </location>
</feature>
<keyword evidence="30" id="KW-0693">Viral RNA replication</keyword>
<dbReference type="GO" id="GO:0039654">
    <property type="term" value="P:fusion of virus membrane with host endosome membrane"/>
    <property type="evidence" value="ECO:0007669"/>
    <property type="project" value="UniProtKB-KW"/>
</dbReference>
<evidence type="ECO:0000256" key="35">
    <source>
        <dbReference type="ARBA" id="ARBA00023180"/>
    </source>
</evidence>
<feature type="transmembrane region" description="Helical" evidence="43">
    <location>
        <begin position="3412"/>
        <end position="3433"/>
    </location>
</feature>
<dbReference type="Gene3D" id="2.40.10.120">
    <property type="match status" value="1"/>
</dbReference>
<evidence type="ECO:0000256" key="27">
    <source>
        <dbReference type="ARBA" id="ARBA00022844"/>
    </source>
</evidence>
<keyword evidence="20" id="KW-0479">Metal-binding</keyword>
<evidence type="ECO:0000256" key="11">
    <source>
        <dbReference type="ARBA" id="ARBA00022562"/>
    </source>
</evidence>
<evidence type="ECO:0000256" key="26">
    <source>
        <dbReference type="ARBA" id="ARBA00022840"/>
    </source>
</evidence>
<dbReference type="SUPFAM" id="SSF52540">
    <property type="entry name" value="P-loop containing nucleoside triphosphate hydrolases"/>
    <property type="match status" value="1"/>
</dbReference>
<keyword evidence="13" id="KW-1162">Viral penetration into host cytoplasm</keyword>
<dbReference type="InterPro" id="IPR027417">
    <property type="entry name" value="P-loop_NTPase"/>
</dbReference>
<keyword evidence="12" id="KW-0945">Host-virus interaction</keyword>
<evidence type="ECO:0000256" key="34">
    <source>
        <dbReference type="ARBA" id="ARBA00023157"/>
    </source>
</evidence>
<dbReference type="GO" id="GO:0008236">
    <property type="term" value="F:serine-type peptidase activity"/>
    <property type="evidence" value="ECO:0007669"/>
    <property type="project" value="UniProtKB-KW"/>
</dbReference>
<keyword evidence="21" id="KW-0547">Nucleotide-binding</keyword>
<feature type="transmembrane region" description="Helical" evidence="43">
    <location>
        <begin position="3384"/>
        <end position="3406"/>
    </location>
</feature>
<evidence type="ECO:0000256" key="12">
    <source>
        <dbReference type="ARBA" id="ARBA00022581"/>
    </source>
</evidence>
<dbReference type="PANTHER" id="PTHR18934:SF99">
    <property type="entry name" value="ATP-DEPENDENT RNA HELICASE DHX37-RELATED"/>
    <property type="match status" value="1"/>
</dbReference>
<evidence type="ECO:0000256" key="5">
    <source>
        <dbReference type="ARBA" id="ARBA00020107"/>
    </source>
</evidence>
<evidence type="ECO:0000256" key="43">
    <source>
        <dbReference type="SAM" id="Phobius"/>
    </source>
</evidence>
<evidence type="ECO:0000256" key="28">
    <source>
        <dbReference type="ARBA" id="ARBA00022870"/>
    </source>
</evidence>
<dbReference type="Pfam" id="PF01728">
    <property type="entry name" value="FtsJ"/>
    <property type="match status" value="1"/>
</dbReference>
<keyword evidence="27" id="KW-0946">Virion</keyword>
<dbReference type="GO" id="GO:0039694">
    <property type="term" value="P:viral RNA genome replication"/>
    <property type="evidence" value="ECO:0007669"/>
    <property type="project" value="InterPro"/>
</dbReference>
<dbReference type="GO" id="GO:0003723">
    <property type="term" value="F:RNA binding"/>
    <property type="evidence" value="ECO:0007669"/>
    <property type="project" value="UniProtKB-KW"/>
</dbReference>
<keyword evidence="18 43" id="KW-0812">Transmembrane</keyword>
<dbReference type="PROSITE" id="PS00018">
    <property type="entry name" value="EF_HAND_1"/>
    <property type="match status" value="1"/>
</dbReference>
<dbReference type="GO" id="GO:0042025">
    <property type="term" value="C:host cell nucleus"/>
    <property type="evidence" value="ECO:0007669"/>
    <property type="project" value="UniProtKB-SubCell"/>
</dbReference>
<dbReference type="InterPro" id="IPR018247">
    <property type="entry name" value="EF_Hand_1_Ca_BS"/>
</dbReference>
<feature type="transmembrane region" description="Helical" evidence="43">
    <location>
        <begin position="3438"/>
        <end position="3458"/>
    </location>
</feature>
<feature type="transmembrane region" description="Helical" evidence="43">
    <location>
        <begin position="3250"/>
        <end position="3273"/>
    </location>
</feature>
<keyword evidence="23" id="KW-1161">Viral attachment to host cell</keyword>
<keyword evidence="11" id="KW-1048">Host nucleus</keyword>
<dbReference type="Pfam" id="PF04851">
    <property type="entry name" value="ResIII"/>
    <property type="match status" value="1"/>
</dbReference>
<evidence type="ECO:0000256" key="20">
    <source>
        <dbReference type="ARBA" id="ARBA00022723"/>
    </source>
</evidence>
<evidence type="ECO:0000256" key="1">
    <source>
        <dbReference type="ARBA" id="ARBA00004147"/>
    </source>
</evidence>
<organism evidence="46">
    <name type="scientific">Brachymeria lasus associated flavi-like virus</name>
    <dbReference type="NCBI Taxonomy" id="3142493"/>
    <lineage>
        <taxon>Viruses</taxon>
        <taxon>Riboviria</taxon>
        <taxon>Orthornavirae</taxon>
        <taxon>Kitrinoviricota</taxon>
        <taxon>Flasuviricetes</taxon>
        <taxon>Amarillovirales</taxon>
        <taxon>Flaviviridae</taxon>
    </lineage>
</organism>
<evidence type="ECO:0000256" key="22">
    <source>
        <dbReference type="ARBA" id="ARBA00022801"/>
    </source>
</evidence>
<evidence type="ECO:0000256" key="42">
    <source>
        <dbReference type="SAM" id="MobiDB-lite"/>
    </source>
</evidence>
<dbReference type="PANTHER" id="PTHR18934">
    <property type="entry name" value="ATP-DEPENDENT RNA HELICASE"/>
    <property type="match status" value="1"/>
</dbReference>
<evidence type="ECO:0000256" key="38">
    <source>
        <dbReference type="ARBA" id="ARBA00023296"/>
    </source>
</evidence>
<evidence type="ECO:0000256" key="7">
    <source>
        <dbReference type="ARBA" id="ARBA00022506"/>
    </source>
</evidence>
<feature type="transmembrane region" description="Helical" evidence="43">
    <location>
        <begin position="1036"/>
        <end position="1058"/>
    </location>
</feature>
<dbReference type="GO" id="GO:0046872">
    <property type="term" value="F:metal ion binding"/>
    <property type="evidence" value="ECO:0007669"/>
    <property type="project" value="UniProtKB-KW"/>
</dbReference>
<keyword evidence="7" id="KW-1168">Fusion of virus membrane with host membrane</keyword>
<dbReference type="GO" id="GO:0005524">
    <property type="term" value="F:ATP binding"/>
    <property type="evidence" value="ECO:0007669"/>
    <property type="project" value="UniProtKB-KW"/>
</dbReference>
<protein>
    <recommendedName>
        <fullName evidence="5">Genome polyprotein</fullName>
    </recommendedName>
</protein>
<evidence type="ECO:0000256" key="6">
    <source>
        <dbReference type="ARBA" id="ARBA00022484"/>
    </source>
</evidence>
<evidence type="ECO:0000256" key="19">
    <source>
        <dbReference type="ARBA" id="ARBA00022695"/>
    </source>
</evidence>
<dbReference type="Gene3D" id="3.40.50.300">
    <property type="entry name" value="P-loop containing nucleotide triphosphate hydrolases"/>
    <property type="match status" value="2"/>
</dbReference>
<evidence type="ECO:0000256" key="31">
    <source>
        <dbReference type="ARBA" id="ARBA00022989"/>
    </source>
</evidence>
<dbReference type="InterPro" id="IPR007094">
    <property type="entry name" value="RNA-dir_pol_PSvirus"/>
</dbReference>
<keyword evidence="35" id="KW-0325">Glycoprotein</keyword>
<evidence type="ECO:0000256" key="30">
    <source>
        <dbReference type="ARBA" id="ARBA00022953"/>
    </source>
</evidence>
<evidence type="ECO:0000256" key="21">
    <source>
        <dbReference type="ARBA" id="ARBA00022741"/>
    </source>
</evidence>
<evidence type="ECO:0000256" key="41">
    <source>
        <dbReference type="SAM" id="Coils"/>
    </source>
</evidence>
<evidence type="ECO:0000256" key="37">
    <source>
        <dbReference type="ARBA" id="ARBA00023280"/>
    </source>
</evidence>
<feature type="transmembrane region" description="Helical" evidence="43">
    <location>
        <begin position="3694"/>
        <end position="3717"/>
    </location>
</feature>
<dbReference type="InterPro" id="IPR029063">
    <property type="entry name" value="SAM-dependent_MTases_sf"/>
</dbReference>
<evidence type="ECO:0000256" key="14">
    <source>
        <dbReference type="ARBA" id="ARBA00022632"/>
    </source>
</evidence>
<evidence type="ECO:0000313" key="46">
    <source>
        <dbReference type="EMBL" id="DBA56807.1"/>
    </source>
</evidence>
<feature type="domain" description="Helicase ATP-binding" evidence="45">
    <location>
        <begin position="2706"/>
        <end position="2873"/>
    </location>
</feature>
<keyword evidence="6" id="KW-0696">RNA-directed RNA polymerase</keyword>